<dbReference type="GO" id="GO:0055085">
    <property type="term" value="P:transmembrane transport"/>
    <property type="evidence" value="ECO:0007669"/>
    <property type="project" value="InterPro"/>
</dbReference>
<proteinExistence type="inferred from homology"/>
<keyword evidence="4" id="KW-1003">Cell membrane</keyword>
<protein>
    <submittedName>
        <fullName evidence="12">TonB family protein</fullName>
    </submittedName>
</protein>
<evidence type="ECO:0000256" key="8">
    <source>
        <dbReference type="ARBA" id="ARBA00022989"/>
    </source>
</evidence>
<sequence>MYRFNFPFFCLCCFFLTASAQRQNTYFIKNNGNQVTQRDSADFIRHVIEPDQGTELYKVKEFYLDGTVRSTGFSSKIDPQVFEGLRTTFFPNGNLKETAHFVKGEQTDTTNSYYPDGKLYHTKVYSLSAKEDKIKAFMDPRVFILTEKDQNGKDLVKDGNGRYIGYTDDFKGITETGQVKNGQHEGVWTGTSNQGSSKYSETYAEGKLISGESTDKNMVIYKYTEAYILPGFKGGTKKFYRYLASHVKYPPNCYKARIQGVVKIKFTIEKDGNLTNITAINSVHPDLAAEAIRVIRDSPEWEPGKIRGEPVKVVYNIPVSFNLQ</sequence>
<dbReference type="SUPFAM" id="SSF82185">
    <property type="entry name" value="Histone H3 K4-specific methyltransferase SET7/9 N-terminal domain"/>
    <property type="match status" value="1"/>
</dbReference>
<comment type="subcellular location">
    <subcellularLocation>
        <location evidence="1">Cell inner membrane</location>
        <topology evidence="1">Single-pass membrane protein</topology>
        <orientation evidence="1">Periplasmic side</orientation>
    </subcellularLocation>
</comment>
<dbReference type="PANTHER" id="PTHR33446">
    <property type="entry name" value="PROTEIN TONB-RELATED"/>
    <property type="match status" value="1"/>
</dbReference>
<evidence type="ECO:0000313" key="12">
    <source>
        <dbReference type="EMBL" id="RAJ31891.1"/>
    </source>
</evidence>
<dbReference type="EMBL" id="QLLR01000007">
    <property type="protein sequence ID" value="RAJ31891.1"/>
    <property type="molecule type" value="Genomic_DNA"/>
</dbReference>
<evidence type="ECO:0000256" key="6">
    <source>
        <dbReference type="ARBA" id="ARBA00022692"/>
    </source>
</evidence>
<dbReference type="OrthoDB" id="649093at2"/>
<evidence type="ECO:0000256" key="7">
    <source>
        <dbReference type="ARBA" id="ARBA00022927"/>
    </source>
</evidence>
<dbReference type="GO" id="GO:0015031">
    <property type="term" value="P:protein transport"/>
    <property type="evidence" value="ECO:0007669"/>
    <property type="project" value="UniProtKB-KW"/>
</dbReference>
<keyword evidence="3" id="KW-0813">Transport</keyword>
<keyword evidence="9" id="KW-0472">Membrane</keyword>
<gene>
    <name evidence="12" type="ORF">LY11_02050</name>
</gene>
<reference evidence="12 13" key="1">
    <citation type="submission" date="2018-06" db="EMBL/GenBank/DDBJ databases">
        <title>Genomic Encyclopedia of Archaeal and Bacterial Type Strains, Phase II (KMG-II): from individual species to whole genera.</title>
        <authorList>
            <person name="Goeker M."/>
        </authorList>
    </citation>
    <scope>NUCLEOTIDE SEQUENCE [LARGE SCALE GENOMIC DNA]</scope>
    <source>
        <strain evidence="12 13">DSM 14825</strain>
    </source>
</reference>
<dbReference type="AlphaFoldDB" id="A0A327SSJ1"/>
<evidence type="ECO:0000256" key="4">
    <source>
        <dbReference type="ARBA" id="ARBA00022475"/>
    </source>
</evidence>
<dbReference type="PANTHER" id="PTHR33446:SF2">
    <property type="entry name" value="PROTEIN TONB"/>
    <property type="match status" value="1"/>
</dbReference>
<dbReference type="NCBIfam" id="TIGR01352">
    <property type="entry name" value="tonB_Cterm"/>
    <property type="match status" value="1"/>
</dbReference>
<comment type="similarity">
    <text evidence="2">Belongs to the TonB family.</text>
</comment>
<organism evidence="12 13">
    <name type="scientific">Pedobacter cryoconitis</name>
    <dbReference type="NCBI Taxonomy" id="188932"/>
    <lineage>
        <taxon>Bacteria</taxon>
        <taxon>Pseudomonadati</taxon>
        <taxon>Bacteroidota</taxon>
        <taxon>Sphingobacteriia</taxon>
        <taxon>Sphingobacteriales</taxon>
        <taxon>Sphingobacteriaceae</taxon>
        <taxon>Pedobacter</taxon>
    </lineage>
</organism>
<evidence type="ECO:0000313" key="13">
    <source>
        <dbReference type="Proteomes" id="UP000249754"/>
    </source>
</evidence>
<keyword evidence="5" id="KW-0997">Cell inner membrane</keyword>
<dbReference type="Gene3D" id="3.30.1150.10">
    <property type="match status" value="1"/>
</dbReference>
<dbReference type="RefSeq" id="WP_111633589.1">
    <property type="nucleotide sequence ID" value="NZ_QLLR01000007.1"/>
</dbReference>
<accession>A0A327SSJ1</accession>
<evidence type="ECO:0000256" key="5">
    <source>
        <dbReference type="ARBA" id="ARBA00022519"/>
    </source>
</evidence>
<dbReference type="GO" id="GO:0098797">
    <property type="term" value="C:plasma membrane protein complex"/>
    <property type="evidence" value="ECO:0007669"/>
    <property type="project" value="TreeGrafter"/>
</dbReference>
<dbReference type="Proteomes" id="UP000249754">
    <property type="component" value="Unassembled WGS sequence"/>
</dbReference>
<dbReference type="PROSITE" id="PS52015">
    <property type="entry name" value="TONB_CTD"/>
    <property type="match status" value="1"/>
</dbReference>
<dbReference type="GO" id="GO:0031992">
    <property type="term" value="F:energy transducer activity"/>
    <property type="evidence" value="ECO:0007669"/>
    <property type="project" value="TreeGrafter"/>
</dbReference>
<dbReference type="Gene3D" id="3.90.930.1">
    <property type="match status" value="1"/>
</dbReference>
<keyword evidence="6" id="KW-0812">Transmembrane</keyword>
<keyword evidence="8" id="KW-1133">Transmembrane helix</keyword>
<dbReference type="InterPro" id="IPR051045">
    <property type="entry name" value="TonB-dependent_transducer"/>
</dbReference>
<evidence type="ECO:0000256" key="3">
    <source>
        <dbReference type="ARBA" id="ARBA00022448"/>
    </source>
</evidence>
<comment type="caution">
    <text evidence="12">The sequence shown here is derived from an EMBL/GenBank/DDBJ whole genome shotgun (WGS) entry which is preliminary data.</text>
</comment>
<feature type="signal peptide" evidence="10">
    <location>
        <begin position="1"/>
        <end position="20"/>
    </location>
</feature>
<dbReference type="InterPro" id="IPR006260">
    <property type="entry name" value="TonB/TolA_C"/>
</dbReference>
<evidence type="ECO:0000256" key="1">
    <source>
        <dbReference type="ARBA" id="ARBA00004383"/>
    </source>
</evidence>
<evidence type="ECO:0000259" key="11">
    <source>
        <dbReference type="PROSITE" id="PS52015"/>
    </source>
</evidence>
<evidence type="ECO:0000256" key="2">
    <source>
        <dbReference type="ARBA" id="ARBA00006555"/>
    </source>
</evidence>
<dbReference type="Pfam" id="PF03544">
    <property type="entry name" value="TonB_C"/>
    <property type="match status" value="1"/>
</dbReference>
<dbReference type="SUPFAM" id="SSF74653">
    <property type="entry name" value="TolA/TonB C-terminal domain"/>
    <property type="match status" value="1"/>
</dbReference>
<feature type="domain" description="TonB C-terminal" evidence="11">
    <location>
        <begin position="234"/>
        <end position="324"/>
    </location>
</feature>
<dbReference type="InterPro" id="IPR037682">
    <property type="entry name" value="TonB_C"/>
</dbReference>
<keyword evidence="10" id="KW-0732">Signal</keyword>
<evidence type="ECO:0000256" key="9">
    <source>
        <dbReference type="ARBA" id="ARBA00023136"/>
    </source>
</evidence>
<keyword evidence="7" id="KW-0653">Protein transport</keyword>
<feature type="chain" id="PRO_5016322810" evidence="10">
    <location>
        <begin position="21"/>
        <end position="324"/>
    </location>
</feature>
<name>A0A327SSJ1_9SPHI</name>
<evidence type="ECO:0000256" key="10">
    <source>
        <dbReference type="SAM" id="SignalP"/>
    </source>
</evidence>